<comment type="caution">
    <text evidence="2">The sequence shown here is derived from an EMBL/GenBank/DDBJ whole genome shotgun (WGS) entry which is preliminary data.</text>
</comment>
<evidence type="ECO:0000313" key="2">
    <source>
        <dbReference type="EMBL" id="MBM7838661.1"/>
    </source>
</evidence>
<proteinExistence type="predicted"/>
<protein>
    <submittedName>
        <fullName evidence="2">Oxidoreductase (Fatty acid repression mutant protein)</fullName>
    </submittedName>
</protein>
<dbReference type="Gene3D" id="3.40.109.10">
    <property type="entry name" value="NADH Oxidase"/>
    <property type="match status" value="1"/>
</dbReference>
<reference evidence="2" key="1">
    <citation type="submission" date="2021-01" db="EMBL/GenBank/DDBJ databases">
        <title>Genomic Encyclopedia of Type Strains, Phase IV (KMG-IV): sequencing the most valuable type-strain genomes for metagenomic binning, comparative biology and taxonomic classification.</title>
        <authorList>
            <person name="Goeker M."/>
        </authorList>
    </citation>
    <scope>NUCLEOTIDE SEQUENCE</scope>
    <source>
        <strain evidence="2">DSM 21943</strain>
    </source>
</reference>
<keyword evidence="3" id="KW-1185">Reference proteome</keyword>
<evidence type="ECO:0000259" key="1">
    <source>
        <dbReference type="Pfam" id="PF00881"/>
    </source>
</evidence>
<feature type="domain" description="Nitroreductase" evidence="1">
    <location>
        <begin position="9"/>
        <end position="175"/>
    </location>
</feature>
<dbReference type="RefSeq" id="WP_204465889.1">
    <property type="nucleotide sequence ID" value="NZ_JAFBCV010000005.1"/>
</dbReference>
<dbReference type="InterPro" id="IPR000415">
    <property type="entry name" value="Nitroreductase-like"/>
</dbReference>
<dbReference type="InterPro" id="IPR033877">
    <property type="entry name" value="Frm2/Hbn1"/>
</dbReference>
<dbReference type="InterPro" id="IPR029479">
    <property type="entry name" value="Nitroreductase"/>
</dbReference>
<name>A0ABS2SUI0_9BACI</name>
<accession>A0ABS2SUI0</accession>
<dbReference type="EMBL" id="JAFBCV010000005">
    <property type="protein sequence ID" value="MBM7838661.1"/>
    <property type="molecule type" value="Genomic_DNA"/>
</dbReference>
<dbReference type="Proteomes" id="UP001179280">
    <property type="component" value="Unassembled WGS sequence"/>
</dbReference>
<dbReference type="CDD" id="cd02140">
    <property type="entry name" value="Frm2-like"/>
    <property type="match status" value="1"/>
</dbReference>
<evidence type="ECO:0000313" key="3">
    <source>
        <dbReference type="Proteomes" id="UP001179280"/>
    </source>
</evidence>
<organism evidence="2 3">
    <name type="scientific">Shouchella xiaoxiensis</name>
    <dbReference type="NCBI Taxonomy" id="766895"/>
    <lineage>
        <taxon>Bacteria</taxon>
        <taxon>Bacillati</taxon>
        <taxon>Bacillota</taxon>
        <taxon>Bacilli</taxon>
        <taxon>Bacillales</taxon>
        <taxon>Bacillaceae</taxon>
        <taxon>Shouchella</taxon>
    </lineage>
</organism>
<dbReference type="SUPFAM" id="SSF55469">
    <property type="entry name" value="FMN-dependent nitroreductase-like"/>
    <property type="match status" value="1"/>
</dbReference>
<gene>
    <name evidence="2" type="ORF">JOC54_001920</name>
</gene>
<dbReference type="PANTHER" id="PTHR43035">
    <property type="entry name" value="FATTY ACID REPRESSION MUTANT PROTEIN 2-RELATED"/>
    <property type="match status" value="1"/>
</dbReference>
<sequence>MTLFYEAVEKRRSTNKISKELDISDERIEEIISHALKYVPSAFNSQTTRVLLLLGKEHDWFWSETETLIEQAGTDYKQENSEVALLKAGYGTVLFFEDENAVAAAQRKNPQYLEYFAEWADQTSGMHQLAVWTAFEIEGIGASLQHYQPHVDEMVSSRWSVPASWKLKAQMPFGKPLTSSSNEKGNKENHVELKIFK</sequence>
<dbReference type="Pfam" id="PF00881">
    <property type="entry name" value="Nitroreductase"/>
    <property type="match status" value="1"/>
</dbReference>
<dbReference type="PANTHER" id="PTHR43035:SF1">
    <property type="entry name" value="FATTY ACID REPRESSION MUTANT PROTEIN 2-RELATED"/>
    <property type="match status" value="1"/>
</dbReference>